<keyword evidence="2 5" id="KW-0862">Zinc</keyword>
<evidence type="ECO:0000259" key="7">
    <source>
        <dbReference type="Pfam" id="PF20511"/>
    </source>
</evidence>
<feature type="domain" description="Phosphomannose isomerase type I catalytic" evidence="7">
    <location>
        <begin position="50"/>
        <end position="147"/>
    </location>
</feature>
<keyword evidence="1 5" id="KW-0479">Metal-binding</keyword>
<dbReference type="GO" id="GO:0008270">
    <property type="term" value="F:zinc ion binding"/>
    <property type="evidence" value="ECO:0007669"/>
    <property type="project" value="InterPro"/>
</dbReference>
<dbReference type="Pfam" id="PF21621">
    <property type="entry name" value="MPI_cupin_dom"/>
    <property type="match status" value="1"/>
</dbReference>
<dbReference type="Pfam" id="PF20511">
    <property type="entry name" value="PMI_typeI_cat"/>
    <property type="match status" value="1"/>
</dbReference>
<sequence length="362" mass="39018">MCTFYKRKELDKTLLTLSYKPDKMKTGFDESLRPKEGGGRKEDLLMLPFLLNPAYKDYIWGGVKLRDQFGKDGPTPLAESWELSAHPDGDAVIASGPLAGTRFSAFIKDNPAALGSRCPAGDFPVMVKLIDAAQNLSVQVHPDDAYGMRVEGERGKTEMWYILDCEPGAFLYFGFEREISADEARRRIADNTITEVLHKAPVHPGDVFFIAAGTVHAIGAGILLAEIQENSNTTYRVYDFGRVGADGKPRPLHIDKAMQVARLAPARPDAPGAAPPRPVAGGTLRRLAGCAYFTADTLKLAGRYLHAPGNASFVSVLCLDGQASLCCGDKTLTLNKGGSAFVPANAPEFTLEGAGTLLLTTI</sequence>
<keyword evidence="9" id="KW-0413">Isomerase</keyword>
<dbReference type="GO" id="GO:0005975">
    <property type="term" value="P:carbohydrate metabolic process"/>
    <property type="evidence" value="ECO:0007669"/>
    <property type="project" value="InterPro"/>
</dbReference>
<dbReference type="PANTHER" id="PTHR42742">
    <property type="entry name" value="TRANSCRIPTIONAL REPRESSOR MPRA"/>
    <property type="match status" value="1"/>
</dbReference>
<feature type="domain" description="Mannose-6-phosphate isomerase cupin" evidence="8">
    <location>
        <begin position="290"/>
        <end position="359"/>
    </location>
</feature>
<dbReference type="InterPro" id="IPR014628">
    <property type="entry name" value="Man6P_isomerase_Firm_short"/>
</dbReference>
<dbReference type="InterPro" id="IPR049071">
    <property type="entry name" value="MPI_cupin_dom"/>
</dbReference>
<evidence type="ECO:0000256" key="5">
    <source>
        <dbReference type="PIRSR" id="PIRSR036894-1"/>
    </source>
</evidence>
<evidence type="ECO:0000256" key="4">
    <source>
        <dbReference type="ARBA" id="ARBA00030762"/>
    </source>
</evidence>
<dbReference type="InterPro" id="IPR011051">
    <property type="entry name" value="RmlC_Cupin_sf"/>
</dbReference>
<dbReference type="InterPro" id="IPR046457">
    <property type="entry name" value="PMI_typeI_cat"/>
</dbReference>
<reference evidence="9 10" key="1">
    <citation type="submission" date="2015-09" db="EMBL/GenBank/DDBJ databases">
        <authorList>
            <consortium name="Pathogen Informatics"/>
        </authorList>
    </citation>
    <scope>NUCLEOTIDE SEQUENCE [LARGE SCALE GENOMIC DNA]</scope>
    <source>
        <strain evidence="9 10">2789STDY5834939</strain>
    </source>
</reference>
<dbReference type="Proteomes" id="UP000095765">
    <property type="component" value="Unassembled WGS sequence"/>
</dbReference>
<dbReference type="PRINTS" id="PR00714">
    <property type="entry name" value="MAN6PISMRASE"/>
</dbReference>
<evidence type="ECO:0000313" key="10">
    <source>
        <dbReference type="Proteomes" id="UP000095765"/>
    </source>
</evidence>
<dbReference type="OrthoDB" id="9808275at2"/>
<dbReference type="EMBL" id="CZBE01000018">
    <property type="protein sequence ID" value="CUP96255.1"/>
    <property type="molecule type" value="Genomic_DNA"/>
</dbReference>
<dbReference type="InterPro" id="IPR014710">
    <property type="entry name" value="RmlC-like_jellyroll"/>
</dbReference>
<comment type="cofactor">
    <cofactor evidence="5">
        <name>Zn(2+)</name>
        <dbReference type="ChEBI" id="CHEBI:29105"/>
    </cofactor>
    <text evidence="5">Binds 1 zinc ion per subunit.</text>
</comment>
<dbReference type="SUPFAM" id="SSF51182">
    <property type="entry name" value="RmlC-like cupins"/>
    <property type="match status" value="1"/>
</dbReference>
<dbReference type="AlphaFoldDB" id="A0A174SLD7"/>
<proteinExistence type="predicted"/>
<gene>
    <name evidence="9" type="primary">gmuF</name>
    <name evidence="9" type="ORF">ERS852551_02570</name>
</gene>
<dbReference type="CDD" id="cd07010">
    <property type="entry name" value="cupin_PMI_type_I_N_bac"/>
    <property type="match status" value="1"/>
</dbReference>
<name>A0A174SLD7_9FIRM</name>
<dbReference type="Gene3D" id="2.60.120.10">
    <property type="entry name" value="Jelly Rolls"/>
    <property type="match status" value="2"/>
</dbReference>
<dbReference type="GO" id="GO:0004476">
    <property type="term" value="F:mannose-6-phosphate isomerase activity"/>
    <property type="evidence" value="ECO:0007669"/>
    <property type="project" value="InterPro"/>
</dbReference>
<evidence type="ECO:0000259" key="8">
    <source>
        <dbReference type="Pfam" id="PF21621"/>
    </source>
</evidence>
<evidence type="ECO:0000256" key="2">
    <source>
        <dbReference type="ARBA" id="ARBA00022833"/>
    </source>
</evidence>
<organism evidence="9 10">
    <name type="scientific">Anaerotruncus colihominis</name>
    <dbReference type="NCBI Taxonomy" id="169435"/>
    <lineage>
        <taxon>Bacteria</taxon>
        <taxon>Bacillati</taxon>
        <taxon>Bacillota</taxon>
        <taxon>Clostridia</taxon>
        <taxon>Eubacteriales</taxon>
        <taxon>Oscillospiraceae</taxon>
        <taxon>Anaerotruncus</taxon>
    </lineage>
</organism>
<feature type="binding site" evidence="5">
    <location>
        <position position="158"/>
    </location>
    <ligand>
        <name>Zn(2+)</name>
        <dbReference type="ChEBI" id="CHEBI:29105"/>
    </ligand>
</feature>
<evidence type="ECO:0000256" key="6">
    <source>
        <dbReference type="PIRSR" id="PIRSR036894-2"/>
    </source>
</evidence>
<dbReference type="InterPro" id="IPR016305">
    <property type="entry name" value="Mannose-6-P_Isomerase"/>
</dbReference>
<protein>
    <recommendedName>
        <fullName evidence="3">Phosphohexomutase</fullName>
    </recommendedName>
    <alternativeName>
        <fullName evidence="4">Phosphomannose isomerase</fullName>
    </alternativeName>
</protein>
<evidence type="ECO:0000256" key="1">
    <source>
        <dbReference type="ARBA" id="ARBA00022723"/>
    </source>
</evidence>
<evidence type="ECO:0000313" key="9">
    <source>
        <dbReference type="EMBL" id="CUP96255.1"/>
    </source>
</evidence>
<feature type="active site" evidence="6">
    <location>
        <position position="236"/>
    </location>
</feature>
<dbReference type="GO" id="GO:0009298">
    <property type="term" value="P:GDP-mannose biosynthetic process"/>
    <property type="evidence" value="ECO:0007669"/>
    <property type="project" value="InterPro"/>
</dbReference>
<feature type="binding site" evidence="5">
    <location>
        <position position="216"/>
    </location>
    <ligand>
        <name>Zn(2+)</name>
        <dbReference type="ChEBI" id="CHEBI:29105"/>
    </ligand>
</feature>
<dbReference type="PIRSF" id="PIRSF036894">
    <property type="entry name" value="PMI_Firm_short"/>
    <property type="match status" value="1"/>
</dbReference>
<feature type="binding site" evidence="5">
    <location>
        <position position="141"/>
    </location>
    <ligand>
        <name>Zn(2+)</name>
        <dbReference type="ChEBI" id="CHEBI:29105"/>
    </ligand>
</feature>
<dbReference type="InterPro" id="IPR051804">
    <property type="entry name" value="Carb_Metab_Reg_Kinase/Isom"/>
</dbReference>
<accession>A0A174SLD7</accession>
<dbReference type="PANTHER" id="PTHR42742:SF3">
    <property type="entry name" value="FRUCTOKINASE"/>
    <property type="match status" value="1"/>
</dbReference>
<evidence type="ECO:0000256" key="3">
    <source>
        <dbReference type="ARBA" id="ARBA00029741"/>
    </source>
</evidence>